<sequence>MRCKPLLVLLILTFFWSSCANFKINYSAEGKDWETQLPPSGEEPVYSVYLIGDAGGAAFDEIPPAIRLLGEKLKNADENNAVVFLGDNIYRTGLAPTWAEAERASDEYKIKVQLDAVKDFPGRVFFIPGNHDWYNWKLEGVQRQARFVEDYLGRDDIWFPDAGCGGPEVVELTEDLVILLVDSQWYLQNWDGLPEINEDCDAKSREVFELEVGEAIKSNRNKNIVIALHHPLFTYGPHGGQYRAKDHLFPLTNLNNNLLVPMPVVGSVFNFLRATIGHEQDVSNPRYRNLRNSMVGHARKNGRFVFASGHEHSIQYIERDSQVFVVSGSGSKRTAVRNGNGSDFSYAQYGWAKIDYYEDGSGWIEFWVPEGDGEEGKVVFRKKIRGPLPDKEEPLFDYPPVNVLKSVEVPVSKDNFARGGIWSFLFGQHYRNVYGSEVQVPVLDLETFQGGVQPVKRGGGFQTNSLRLENKEGRQFTMRSIDKDATRTIPYPFNQSFAVDLVKDNFSASHPFAALAIPPLADAAKVYHTNPKLYYVPKQARLDTYNDDFGGALYLVEERPDDKVWKDAEYFGNPKEIFSTRDVLEEIQGEQDDQIDQAWVVRSRLFDMLLGDWDRHDDQWRWSLIDTGKIEYYRPIPRDRDQAFSEYDGFVMSFVRNAMASSKQWQPYGGDIRPAKWGNYNARHFDPTFTSEMDLSDWEREANFLKEQLTDELIDSAFMTSWPKNIYDISAPDIIKSLKKRRDNIIDIAKRYYLFRARKVDVVGTEKRDLFEVNRIDRERTNIKVYDTNKELEKQDLIYERTFISSETKEINLYGLDGDDTFIITGEVPQGPKIRFIGGPGEDTFNDSSRIVGGGRKNLVYDVESENNVVNGGEDTRILIGDNPVYNTYDRKSRDYEYNFGSLFPFFSVNPDDGFLVGFLGSYTTYGFRKDPFASKHSYGINYALATRGIRFTYKGSFNDLLLSDWDLILQGKAQTPFYAINFYGLGNDAQNPEVLEDRDRDYNRVRQRLIEFNPMLMKSEATGGWGIGPTFESVRIDRTAGRYIDEVADQFDPKLFDGMQYLGLRLTFEYTNLDQPELPTRGFSFRSEGGWKYQMGNINKHFPYLNASFSAYQRLDYRANVVIASQFGVQHRFSNDYEFFQAATLGGTGTDANFRGLRRNRYAGKTAFYQNNDIRWKILGSRNRTLPFSMGILAGFDHGRVWLDEDVDESETWHYSYGGGVWISPFNSFVLNLSLFRAEDNRNVFTFLGSYFF</sequence>
<dbReference type="InterPro" id="IPR029052">
    <property type="entry name" value="Metallo-depent_PP-like"/>
</dbReference>
<dbReference type="SUPFAM" id="SSF56300">
    <property type="entry name" value="Metallo-dependent phosphatases"/>
    <property type="match status" value="1"/>
</dbReference>
<dbReference type="Pfam" id="PF00149">
    <property type="entry name" value="Metallophos"/>
    <property type="match status" value="1"/>
</dbReference>
<dbReference type="Gene3D" id="2.40.160.50">
    <property type="entry name" value="membrane protein fhac: a member of the omp85/tpsb transporter family"/>
    <property type="match status" value="1"/>
</dbReference>
<protein>
    <recommendedName>
        <fullName evidence="2">Calcineurin-like phosphoesterase domain-containing protein</fullName>
    </recommendedName>
</protein>
<dbReference type="AlphaFoldDB" id="A0A2D0N0M6"/>
<evidence type="ECO:0000256" key="1">
    <source>
        <dbReference type="SAM" id="SignalP"/>
    </source>
</evidence>
<comment type="caution">
    <text evidence="3">The sequence shown here is derived from an EMBL/GenBank/DDBJ whole genome shotgun (WGS) entry which is preliminary data.</text>
</comment>
<evidence type="ECO:0000313" key="3">
    <source>
        <dbReference type="EMBL" id="PHN02081.1"/>
    </source>
</evidence>
<evidence type="ECO:0000313" key="4">
    <source>
        <dbReference type="Proteomes" id="UP000223913"/>
    </source>
</evidence>
<gene>
    <name evidence="3" type="ORF">CRP01_34175</name>
</gene>
<dbReference type="PROSITE" id="PS51257">
    <property type="entry name" value="PROKAR_LIPOPROTEIN"/>
    <property type="match status" value="1"/>
</dbReference>
<keyword evidence="1" id="KW-0732">Signal</keyword>
<feature type="signal peptide" evidence="1">
    <location>
        <begin position="1"/>
        <end position="20"/>
    </location>
</feature>
<dbReference type="InterPro" id="IPR004843">
    <property type="entry name" value="Calcineurin-like_PHP"/>
</dbReference>
<proteinExistence type="predicted"/>
<keyword evidence="4" id="KW-1185">Reference proteome</keyword>
<organism evidence="3 4">
    <name type="scientific">Flavilitoribacter nigricans (strain ATCC 23147 / DSM 23189 / NBRC 102662 / NCIMB 1420 / SS-2)</name>
    <name type="common">Lewinella nigricans</name>
    <dbReference type="NCBI Taxonomy" id="1122177"/>
    <lineage>
        <taxon>Bacteria</taxon>
        <taxon>Pseudomonadati</taxon>
        <taxon>Bacteroidota</taxon>
        <taxon>Saprospiria</taxon>
        <taxon>Saprospirales</taxon>
        <taxon>Lewinellaceae</taxon>
        <taxon>Flavilitoribacter</taxon>
    </lineage>
</organism>
<dbReference type="OrthoDB" id="333971at2"/>
<accession>A0A2D0N0M6</accession>
<name>A0A2D0N0M6_FLAN2</name>
<reference evidence="3 4" key="1">
    <citation type="submission" date="2017-10" db="EMBL/GenBank/DDBJ databases">
        <title>The draft genome sequence of Lewinella nigricans NBRC 102662.</title>
        <authorList>
            <person name="Wang K."/>
        </authorList>
    </citation>
    <scope>NUCLEOTIDE SEQUENCE [LARGE SCALE GENOMIC DNA]</scope>
    <source>
        <strain evidence="3 4">NBRC 102662</strain>
    </source>
</reference>
<dbReference type="Proteomes" id="UP000223913">
    <property type="component" value="Unassembled WGS sequence"/>
</dbReference>
<dbReference type="EMBL" id="PDUD01000045">
    <property type="protein sequence ID" value="PHN02081.1"/>
    <property type="molecule type" value="Genomic_DNA"/>
</dbReference>
<feature type="domain" description="Calcineurin-like phosphoesterase" evidence="2">
    <location>
        <begin position="48"/>
        <end position="245"/>
    </location>
</feature>
<dbReference type="GO" id="GO:0016787">
    <property type="term" value="F:hydrolase activity"/>
    <property type="evidence" value="ECO:0007669"/>
    <property type="project" value="InterPro"/>
</dbReference>
<evidence type="ECO:0000259" key="2">
    <source>
        <dbReference type="Pfam" id="PF00149"/>
    </source>
</evidence>
<dbReference type="Gene3D" id="3.60.21.10">
    <property type="match status" value="1"/>
</dbReference>
<feature type="chain" id="PRO_5012926168" description="Calcineurin-like phosphoesterase domain-containing protein" evidence="1">
    <location>
        <begin position="21"/>
        <end position="1254"/>
    </location>
</feature>